<name>A0A2H4VAY2_9EURY</name>
<dbReference type="Proteomes" id="UP000232806">
    <property type="component" value="Chromosome"/>
</dbReference>
<dbReference type="RefSeq" id="WP_100905232.1">
    <property type="nucleotide sequence ID" value="NZ_CP017766.1"/>
</dbReference>
<proteinExistence type="predicted"/>
<evidence type="ECO:0000313" key="1">
    <source>
        <dbReference type="EMBL" id="AUB55252.1"/>
    </source>
</evidence>
<dbReference type="AlphaFoldDB" id="A0A2H4VAY2"/>
<gene>
    <name evidence="1" type="ORF">BK007_03960</name>
</gene>
<evidence type="ECO:0000313" key="2">
    <source>
        <dbReference type="Proteomes" id="UP000232806"/>
    </source>
</evidence>
<organism evidence="1 2">
    <name type="scientific">Methanobacterium subterraneum</name>
    <dbReference type="NCBI Taxonomy" id="59277"/>
    <lineage>
        <taxon>Archaea</taxon>
        <taxon>Methanobacteriati</taxon>
        <taxon>Methanobacteriota</taxon>
        <taxon>Methanomada group</taxon>
        <taxon>Methanobacteria</taxon>
        <taxon>Methanobacteriales</taxon>
        <taxon>Methanobacteriaceae</taxon>
        <taxon>Methanobacterium</taxon>
    </lineage>
</organism>
<accession>A0A2H4VAY2</accession>
<protein>
    <submittedName>
        <fullName evidence="1">Uncharacterized protein</fullName>
    </submittedName>
</protein>
<dbReference type="EMBL" id="CP017766">
    <property type="protein sequence ID" value="AUB55252.1"/>
    <property type="molecule type" value="Genomic_DNA"/>
</dbReference>
<dbReference type="GeneID" id="35120721"/>
<dbReference type="OrthoDB" id="384643at2157"/>
<reference evidence="1 2" key="1">
    <citation type="submission" date="2016-10" db="EMBL/GenBank/DDBJ databases">
        <title>Comparative genomics between deep and shallow subseafloor isolates.</title>
        <authorList>
            <person name="Ishii S."/>
            <person name="Miller J.R."/>
            <person name="Sutton G."/>
            <person name="Suzuki S."/>
            <person name="Methe B."/>
            <person name="Inagaki F."/>
            <person name="Imachi H."/>
        </authorList>
    </citation>
    <scope>NUCLEOTIDE SEQUENCE [LARGE SCALE GENOMIC DNA]</scope>
    <source>
        <strain evidence="1 2">MO-MB1</strain>
    </source>
</reference>
<sequence length="133" mass="15644">MFQPNLLEGCNTLNSFQTVSKVDGFDEWFDFRNSVKDKTVPVVFILELDDGIAIHYLMDHMSYSLSDSAHMTIKKYFMDICKHYDDIGFLKGTNNGYYCYSTWGVIDRVHPDDADKIGLFIYDIVMDIRNWWR</sequence>